<name>A0A392TXB5_9FABA</name>
<accession>A0A392TXB5</accession>
<feature type="non-terminal residue" evidence="1">
    <location>
        <position position="1"/>
    </location>
</feature>
<dbReference type="EMBL" id="LXQA010666118">
    <property type="protein sequence ID" value="MCI64920.1"/>
    <property type="molecule type" value="Genomic_DNA"/>
</dbReference>
<proteinExistence type="predicted"/>
<keyword evidence="2" id="KW-1185">Reference proteome</keyword>
<comment type="caution">
    <text evidence="1">The sequence shown here is derived from an EMBL/GenBank/DDBJ whole genome shotgun (WGS) entry which is preliminary data.</text>
</comment>
<dbReference type="Proteomes" id="UP000265520">
    <property type="component" value="Unassembled WGS sequence"/>
</dbReference>
<sequence length="75" mass="8187">ASALEAATEENTKLNGDVEVLQSSLANQFEEGFDLALAQMRIVFPELDAERLKEVDATHQIMDGKVVPYAPPGEQ</sequence>
<evidence type="ECO:0000313" key="2">
    <source>
        <dbReference type="Proteomes" id="UP000265520"/>
    </source>
</evidence>
<protein>
    <submittedName>
        <fullName evidence="1">Uncharacterized protein</fullName>
    </submittedName>
</protein>
<evidence type="ECO:0000313" key="1">
    <source>
        <dbReference type="EMBL" id="MCI64920.1"/>
    </source>
</evidence>
<reference evidence="1 2" key="1">
    <citation type="journal article" date="2018" name="Front. Plant Sci.">
        <title>Red Clover (Trifolium pratense) and Zigzag Clover (T. medium) - A Picture of Genomic Similarities and Differences.</title>
        <authorList>
            <person name="Dluhosova J."/>
            <person name="Istvanek J."/>
            <person name="Nedelnik J."/>
            <person name="Repkova J."/>
        </authorList>
    </citation>
    <scope>NUCLEOTIDE SEQUENCE [LARGE SCALE GENOMIC DNA]</scope>
    <source>
        <strain evidence="2">cv. 10/8</strain>
        <tissue evidence="1">Leaf</tissue>
    </source>
</reference>
<organism evidence="1 2">
    <name type="scientific">Trifolium medium</name>
    <dbReference type="NCBI Taxonomy" id="97028"/>
    <lineage>
        <taxon>Eukaryota</taxon>
        <taxon>Viridiplantae</taxon>
        <taxon>Streptophyta</taxon>
        <taxon>Embryophyta</taxon>
        <taxon>Tracheophyta</taxon>
        <taxon>Spermatophyta</taxon>
        <taxon>Magnoliopsida</taxon>
        <taxon>eudicotyledons</taxon>
        <taxon>Gunneridae</taxon>
        <taxon>Pentapetalae</taxon>
        <taxon>rosids</taxon>
        <taxon>fabids</taxon>
        <taxon>Fabales</taxon>
        <taxon>Fabaceae</taxon>
        <taxon>Papilionoideae</taxon>
        <taxon>50 kb inversion clade</taxon>
        <taxon>NPAAA clade</taxon>
        <taxon>Hologalegina</taxon>
        <taxon>IRL clade</taxon>
        <taxon>Trifolieae</taxon>
        <taxon>Trifolium</taxon>
    </lineage>
</organism>
<dbReference type="AlphaFoldDB" id="A0A392TXB5"/>